<protein>
    <submittedName>
        <fullName evidence="1">Uncharacterized protein</fullName>
    </submittedName>
</protein>
<dbReference type="Proteomes" id="UP000198211">
    <property type="component" value="Unassembled WGS sequence"/>
</dbReference>
<organism evidence="1 2">
    <name type="scientific">Phytophthora megakarya</name>
    <dbReference type="NCBI Taxonomy" id="4795"/>
    <lineage>
        <taxon>Eukaryota</taxon>
        <taxon>Sar</taxon>
        <taxon>Stramenopiles</taxon>
        <taxon>Oomycota</taxon>
        <taxon>Peronosporomycetes</taxon>
        <taxon>Peronosporales</taxon>
        <taxon>Peronosporaceae</taxon>
        <taxon>Phytophthora</taxon>
    </lineage>
</organism>
<evidence type="ECO:0000313" key="2">
    <source>
        <dbReference type="Proteomes" id="UP000198211"/>
    </source>
</evidence>
<evidence type="ECO:0000313" key="1">
    <source>
        <dbReference type="EMBL" id="OWZ14021.1"/>
    </source>
</evidence>
<comment type="caution">
    <text evidence="1">The sequence shown here is derived from an EMBL/GenBank/DDBJ whole genome shotgun (WGS) entry which is preliminary data.</text>
</comment>
<gene>
    <name evidence="1" type="ORF">PHMEG_00012562</name>
</gene>
<reference evidence="2" key="1">
    <citation type="submission" date="2017-03" db="EMBL/GenBank/DDBJ databases">
        <title>Phytopthora megakarya and P. palmivora, two closely related causual agents of cacao black pod achieved similar genome size and gene model numbers by different mechanisms.</title>
        <authorList>
            <person name="Ali S."/>
            <person name="Shao J."/>
            <person name="Larry D.J."/>
            <person name="Kronmiller B."/>
            <person name="Shen D."/>
            <person name="Strem M.D."/>
            <person name="Melnick R.L."/>
            <person name="Guiltinan M.J."/>
            <person name="Tyler B.M."/>
            <person name="Meinhardt L.W."/>
            <person name="Bailey B.A."/>
        </authorList>
    </citation>
    <scope>NUCLEOTIDE SEQUENCE [LARGE SCALE GENOMIC DNA]</scope>
    <source>
        <strain evidence="2">zdho120</strain>
    </source>
</reference>
<sequence>MPRDAAARAASNGFKVWTQSMGIVSTFKHLHERVQRFTYENGSTKSALDDIYITSQNSHQIRESGIWLYSLNKGDHVGTSFVSIALNRIQRCRRTLWNVKTIKAINLKDTSKDMMSMFTVIMEDNLVSGKMALIDPIDDGECDPNIVQQWLDAAIRNLYDCLYKTAKAIWGEKSQTQQSIDRAISIK</sequence>
<proteinExistence type="predicted"/>
<dbReference type="EMBL" id="NBNE01001437">
    <property type="protein sequence ID" value="OWZ14021.1"/>
    <property type="molecule type" value="Genomic_DNA"/>
</dbReference>
<dbReference type="AlphaFoldDB" id="A0A225W8F2"/>
<accession>A0A225W8F2</accession>
<dbReference type="OrthoDB" id="143539at2759"/>
<name>A0A225W8F2_9STRA</name>
<keyword evidence="2" id="KW-1185">Reference proteome</keyword>